<organism evidence="1 2">
    <name type="scientific">Bradyrhizobium diazoefficiens</name>
    <dbReference type="NCBI Taxonomy" id="1355477"/>
    <lineage>
        <taxon>Bacteria</taxon>
        <taxon>Pseudomonadati</taxon>
        <taxon>Pseudomonadota</taxon>
        <taxon>Alphaproteobacteria</taxon>
        <taxon>Hyphomicrobiales</taxon>
        <taxon>Nitrobacteraceae</taxon>
        <taxon>Bradyrhizobium</taxon>
    </lineage>
</organism>
<gene>
    <name evidence="1" type="ORF">NK6_8753</name>
</gene>
<dbReference type="EMBL" id="AP014685">
    <property type="protein sequence ID" value="BAR61900.1"/>
    <property type="molecule type" value="Genomic_DNA"/>
</dbReference>
<protein>
    <submittedName>
        <fullName evidence="1">Uncharacterized protein</fullName>
    </submittedName>
</protein>
<evidence type="ECO:0000313" key="2">
    <source>
        <dbReference type="Proteomes" id="UP000063308"/>
    </source>
</evidence>
<evidence type="ECO:0000313" key="1">
    <source>
        <dbReference type="EMBL" id="BAR61900.1"/>
    </source>
</evidence>
<proteinExistence type="predicted"/>
<dbReference type="Proteomes" id="UP000063308">
    <property type="component" value="Chromosome"/>
</dbReference>
<reference evidence="1 2" key="1">
    <citation type="submission" date="2014-11" db="EMBL/GenBank/DDBJ databases">
        <title>Symbiosis island explosion on the genome of extra-slow-growing strains of soybean bradyrhizobia with massive insertion sequences.</title>
        <authorList>
            <person name="Iida T."/>
            <person name="Minamisawa K."/>
        </authorList>
    </citation>
    <scope>NUCLEOTIDE SEQUENCE [LARGE SCALE GENOMIC DNA]</scope>
    <source>
        <strain evidence="1 2">NK6</strain>
    </source>
</reference>
<accession>A0A0E3VX21</accession>
<dbReference type="AlphaFoldDB" id="A0A0E3VX21"/>
<sequence length="43" mass="4690">MLRLDVASCECLDLGRRQCRGTTEEGIVKAKRVHAVSPCAGRC</sequence>
<name>A0A0E3VX21_9BRAD</name>